<evidence type="ECO:0000256" key="1">
    <source>
        <dbReference type="SAM" id="Phobius"/>
    </source>
</evidence>
<feature type="transmembrane region" description="Helical" evidence="1">
    <location>
        <begin position="47"/>
        <end position="66"/>
    </location>
</feature>
<comment type="caution">
    <text evidence="2">The sequence shown here is derived from an EMBL/GenBank/DDBJ whole genome shotgun (WGS) entry which is preliminary data.</text>
</comment>
<evidence type="ECO:0008006" key="4">
    <source>
        <dbReference type="Google" id="ProtNLM"/>
    </source>
</evidence>
<feature type="transmembrane region" description="Helical" evidence="1">
    <location>
        <begin position="204"/>
        <end position="221"/>
    </location>
</feature>
<dbReference type="InterPro" id="IPR047798">
    <property type="entry name" value="BPSS1780-like"/>
</dbReference>
<evidence type="ECO:0000313" key="2">
    <source>
        <dbReference type="EMBL" id="KAA1192982.1"/>
    </source>
</evidence>
<protein>
    <recommendedName>
        <fullName evidence="4">DUF2189 domain-containing protein</fullName>
    </recommendedName>
</protein>
<sequence>MENQNKNFNYNAIPDNQELFIPDGQSLRGIDSVKWIGQAWKLIKSKWVMWILFCIIYTTIIAASLLIPFLTILVYILNPVFIGGIITVCEKQRTTGEFKPGLFFSGFQKNFVSLLGVGALALGIIFLGFILILIISGGSLMAILLAGYGAPNWIFLLILSTFVFIIFFSVTTALIWFIPALIVIHNMKFCTAVSMSLKAVKKNLLPCFLFFITFEGIFIISRFTYGLVLLIAVPLFLASCYSSYRSIFISKAKSSTLIT</sequence>
<keyword evidence="1" id="KW-1133">Transmembrane helix</keyword>
<keyword evidence="1" id="KW-0472">Membrane</keyword>
<gene>
    <name evidence="2" type="ORF">F0L16_07795</name>
</gene>
<dbReference type="Proteomes" id="UP000322184">
    <property type="component" value="Unassembled WGS sequence"/>
</dbReference>
<dbReference type="EMBL" id="VTUW01000010">
    <property type="protein sequence ID" value="KAA1192982.1"/>
    <property type="molecule type" value="Genomic_DNA"/>
</dbReference>
<dbReference type="NCBIfam" id="NF041043">
    <property type="entry name" value="BPSS1780_fam"/>
    <property type="match status" value="1"/>
</dbReference>
<reference evidence="2 3" key="1">
    <citation type="submission" date="2019-09" db="EMBL/GenBank/DDBJ databases">
        <title>Whole genome sequence of Photorhabdus heterorhabditis strain ETL (Enterobacteriales: Enterobacteriaceae) a bacterial symbiont of Heterorhabditis zealandica strain ETL (Rhabditida: Heterorhabditidae).</title>
        <authorList>
            <person name="Lulamba T.E."/>
            <person name="Serepa-Dlamini M.H."/>
        </authorList>
    </citation>
    <scope>NUCLEOTIDE SEQUENCE [LARGE SCALE GENOMIC DNA]</scope>
    <source>
        <strain evidence="2 3">ETL</strain>
    </source>
</reference>
<dbReference type="RefSeq" id="WP_149616538.1">
    <property type="nucleotide sequence ID" value="NZ_CAWPFF010000002.1"/>
</dbReference>
<feature type="transmembrane region" description="Helical" evidence="1">
    <location>
        <begin position="227"/>
        <end position="244"/>
    </location>
</feature>
<organism evidence="2 3">
    <name type="scientific">Photorhabdus heterorhabditis</name>
    <dbReference type="NCBI Taxonomy" id="880156"/>
    <lineage>
        <taxon>Bacteria</taxon>
        <taxon>Pseudomonadati</taxon>
        <taxon>Pseudomonadota</taxon>
        <taxon>Gammaproteobacteria</taxon>
        <taxon>Enterobacterales</taxon>
        <taxon>Morganellaceae</taxon>
        <taxon>Photorhabdus</taxon>
    </lineage>
</organism>
<dbReference type="AlphaFoldDB" id="A0A5B0X126"/>
<proteinExistence type="predicted"/>
<accession>A0A5B0X126</accession>
<evidence type="ECO:0000313" key="3">
    <source>
        <dbReference type="Proteomes" id="UP000322184"/>
    </source>
</evidence>
<name>A0A5B0X126_9GAMM</name>
<feature type="transmembrane region" description="Helical" evidence="1">
    <location>
        <begin position="111"/>
        <end position="135"/>
    </location>
</feature>
<keyword evidence="1" id="KW-0812">Transmembrane</keyword>
<feature type="transmembrane region" description="Helical" evidence="1">
    <location>
        <begin position="155"/>
        <end position="184"/>
    </location>
</feature>